<dbReference type="SUPFAM" id="SSF100934">
    <property type="entry name" value="Heat shock protein 70kD (HSP70), C-terminal subdomain"/>
    <property type="match status" value="1"/>
</dbReference>
<evidence type="ECO:0000256" key="5">
    <source>
        <dbReference type="ARBA" id="ARBA00022824"/>
    </source>
</evidence>
<evidence type="ECO:0000256" key="2">
    <source>
        <dbReference type="ARBA" id="ARBA00007381"/>
    </source>
</evidence>
<dbReference type="OrthoDB" id="6509255at2759"/>
<dbReference type="Gene3D" id="3.90.640.10">
    <property type="entry name" value="Actin, Chain A, domain 4"/>
    <property type="match status" value="1"/>
</dbReference>
<dbReference type="Proteomes" id="UP000728032">
    <property type="component" value="Unassembled WGS sequence"/>
</dbReference>
<feature type="compositionally biased region" description="Low complexity" evidence="9">
    <location>
        <begin position="465"/>
        <end position="478"/>
    </location>
</feature>
<proteinExistence type="inferred from homology"/>
<dbReference type="GO" id="GO:0140662">
    <property type="term" value="F:ATP-dependent protein folding chaperone"/>
    <property type="evidence" value="ECO:0007669"/>
    <property type="project" value="InterPro"/>
</dbReference>
<dbReference type="InterPro" id="IPR013126">
    <property type="entry name" value="Hsp_70_fam"/>
</dbReference>
<evidence type="ECO:0000256" key="9">
    <source>
        <dbReference type="SAM" id="MobiDB-lite"/>
    </source>
</evidence>
<keyword evidence="4" id="KW-0547">Nucleotide-binding</keyword>
<dbReference type="GO" id="GO:0030968">
    <property type="term" value="P:endoplasmic reticulum unfolded protein response"/>
    <property type="evidence" value="ECO:0007669"/>
    <property type="project" value="TreeGrafter"/>
</dbReference>
<evidence type="ECO:0000256" key="1">
    <source>
        <dbReference type="ARBA" id="ARBA00004319"/>
    </source>
</evidence>
<dbReference type="Gene3D" id="3.30.420.40">
    <property type="match status" value="2"/>
</dbReference>
<dbReference type="GO" id="GO:0005788">
    <property type="term" value="C:endoplasmic reticulum lumen"/>
    <property type="evidence" value="ECO:0007669"/>
    <property type="project" value="UniProtKB-SubCell"/>
</dbReference>
<evidence type="ECO:0000256" key="7">
    <source>
        <dbReference type="ARBA" id="ARBA00023186"/>
    </source>
</evidence>
<evidence type="ECO:0000256" key="8">
    <source>
        <dbReference type="ARBA" id="ARBA00040503"/>
    </source>
</evidence>
<dbReference type="InterPro" id="IPR043129">
    <property type="entry name" value="ATPase_NBD"/>
</dbReference>
<dbReference type="PRINTS" id="PR00301">
    <property type="entry name" value="HEATSHOCK70"/>
</dbReference>
<feature type="compositionally biased region" description="Basic and acidic residues" evidence="9">
    <location>
        <begin position="744"/>
        <end position="773"/>
    </location>
</feature>
<evidence type="ECO:0000313" key="11">
    <source>
        <dbReference type="Proteomes" id="UP000728032"/>
    </source>
</evidence>
<dbReference type="Gene3D" id="1.20.1270.10">
    <property type="match status" value="1"/>
</dbReference>
<gene>
    <name evidence="10" type="ORF">ONB1V03_LOCUS13028</name>
</gene>
<reference evidence="10" key="1">
    <citation type="submission" date="2020-11" db="EMBL/GenBank/DDBJ databases">
        <authorList>
            <person name="Tran Van P."/>
        </authorList>
    </citation>
    <scope>NUCLEOTIDE SEQUENCE</scope>
</reference>
<feature type="non-terminal residue" evidence="10">
    <location>
        <position position="1"/>
    </location>
</feature>
<dbReference type="SUPFAM" id="SSF53067">
    <property type="entry name" value="Actin-like ATPase domain"/>
    <property type="match status" value="2"/>
</dbReference>
<dbReference type="PANTHER" id="PTHR45639:SF3">
    <property type="entry name" value="HYPOXIA UP-REGULATED PROTEIN 1"/>
    <property type="match status" value="1"/>
</dbReference>
<feature type="compositionally biased region" description="Basic and acidic residues" evidence="9">
    <location>
        <begin position="711"/>
        <end position="734"/>
    </location>
</feature>
<dbReference type="PROSITE" id="PS01036">
    <property type="entry name" value="HSP70_3"/>
    <property type="match status" value="1"/>
</dbReference>
<evidence type="ECO:0000256" key="3">
    <source>
        <dbReference type="ARBA" id="ARBA00022729"/>
    </source>
</evidence>
<dbReference type="PANTHER" id="PTHR45639">
    <property type="entry name" value="HSC70CB, ISOFORM G-RELATED"/>
    <property type="match status" value="1"/>
</dbReference>
<comment type="similarity">
    <text evidence="2">Belongs to the heat shock protein 70 family.</text>
</comment>
<accession>A0A7R9MAF5</accession>
<protein>
    <recommendedName>
        <fullName evidence="8">Hypoxia up-regulated protein 1</fullName>
    </recommendedName>
</protein>
<keyword evidence="6" id="KW-0067">ATP-binding</keyword>
<dbReference type="FunFam" id="3.30.420.40:FF:000171">
    <property type="entry name" value="Heat shock 70 kDa protein 4"/>
    <property type="match status" value="1"/>
</dbReference>
<evidence type="ECO:0000313" key="10">
    <source>
        <dbReference type="EMBL" id="CAD7656391.1"/>
    </source>
</evidence>
<sequence>YAEEASKQPINDCVITVPPYFTQAERRALLLAADLAKLKVLQLINTNTAFSLNYGVFRRKDFNTTLTNILFYDMGASSTTATIASYQLVKTKDRGFTETNPQVTIKGVGYDRTLGGLEMQIRLRDHLAKLFAEQSKKKLADITSNHRAMAKLFKEAGRLKKVLSANSEHKAQVENVMNDIDLKAMVTREEFENMCEDLLSERITKPIEEAFVSSGYTMSEIDSVIIVGGNTRVPKIQTVLQKYFDKELSKSINADEGAAMGAAYQAAYLSKGFKVKTFTVKDANLYPIQVDFERETDEGNKKSLSRTLFARNNAFPQKKVLTFNKHSKDFEFSVNYGSKIEDFSTNIFNVSLKGVSEAIGKHESEDSKGIKAHFRMDESGLLTVDSVEAVFETKVESDAEEVGNIVGDAISKFGESISKLFGRTDDETLLEKANETDSTATNDTTTNAKNETTDQKPAAEEGVNKTDATNTTTNGTQTEPKKELKIKTIKEPIDTTVVVLDLPTLSDDLLQQSRDKLKELDDKEGEKLKRDKVKNTLESFIVETKVKLEEEEYSQSTTDDEKTNIQTQLSGASDWLEYESDGAEVKLFSDKLSELKALTKALFERVKEHRERPEMLGALNNMLNISAMFYGGAVNASADDQVFTEVELQTLKKLIDDTKAWVETSTADQNKMAKSESPKLTLKSIAEKMGALDREVKYMLNKARITPPKKKVVDTESADKKEGEEGSDKNKTSSDESTGETPEEDNKSKDEPKAEAKDETISDESIKLEKLEPSIEVNDNLEDIKQHSDDSRGQTADDHTEL</sequence>
<feature type="region of interest" description="Disordered" evidence="9">
    <location>
        <begin position="708"/>
        <end position="802"/>
    </location>
</feature>
<dbReference type="Pfam" id="PF00012">
    <property type="entry name" value="HSP70"/>
    <property type="match status" value="1"/>
</dbReference>
<dbReference type="InterPro" id="IPR029047">
    <property type="entry name" value="HSP70_peptide-bd_sf"/>
</dbReference>
<evidence type="ECO:0000256" key="6">
    <source>
        <dbReference type="ARBA" id="ARBA00022840"/>
    </source>
</evidence>
<feature type="compositionally biased region" description="Basic and acidic residues" evidence="9">
    <location>
        <begin position="782"/>
        <end position="802"/>
    </location>
</feature>
<organism evidence="10">
    <name type="scientific">Oppiella nova</name>
    <dbReference type="NCBI Taxonomy" id="334625"/>
    <lineage>
        <taxon>Eukaryota</taxon>
        <taxon>Metazoa</taxon>
        <taxon>Ecdysozoa</taxon>
        <taxon>Arthropoda</taxon>
        <taxon>Chelicerata</taxon>
        <taxon>Arachnida</taxon>
        <taxon>Acari</taxon>
        <taxon>Acariformes</taxon>
        <taxon>Sarcoptiformes</taxon>
        <taxon>Oribatida</taxon>
        <taxon>Brachypylina</taxon>
        <taxon>Oppioidea</taxon>
        <taxon>Oppiidae</taxon>
        <taxon>Oppiella</taxon>
    </lineage>
</organism>
<dbReference type="FunFam" id="3.90.640.10:FF:000004">
    <property type="entry name" value="Heat shock 70 kDa protein 4"/>
    <property type="match status" value="1"/>
</dbReference>
<feature type="compositionally biased region" description="Low complexity" evidence="9">
    <location>
        <begin position="436"/>
        <end position="450"/>
    </location>
</feature>
<keyword evidence="11" id="KW-1185">Reference proteome</keyword>
<name>A0A7R9MAF5_9ACAR</name>
<feature type="compositionally biased region" description="Basic and acidic residues" evidence="9">
    <location>
        <begin position="451"/>
        <end position="464"/>
    </location>
</feature>
<feature type="region of interest" description="Disordered" evidence="9">
    <location>
        <begin position="432"/>
        <end position="482"/>
    </location>
</feature>
<dbReference type="GO" id="GO:0005524">
    <property type="term" value="F:ATP binding"/>
    <property type="evidence" value="ECO:0007669"/>
    <property type="project" value="UniProtKB-KW"/>
</dbReference>
<keyword evidence="3" id="KW-0732">Signal</keyword>
<dbReference type="CDD" id="cd10230">
    <property type="entry name" value="ASKHA_NBD_HSP70_HYOU1"/>
    <property type="match status" value="1"/>
</dbReference>
<dbReference type="Gene3D" id="2.60.34.10">
    <property type="entry name" value="Substrate Binding Domain Of DNAk, Chain A, domain 1"/>
    <property type="match status" value="1"/>
</dbReference>
<dbReference type="GO" id="GO:0034663">
    <property type="term" value="C:endoplasmic reticulum chaperone complex"/>
    <property type="evidence" value="ECO:0007669"/>
    <property type="project" value="TreeGrafter"/>
</dbReference>
<dbReference type="AlphaFoldDB" id="A0A7R9MAF5"/>
<keyword evidence="5" id="KW-0256">Endoplasmic reticulum</keyword>
<evidence type="ECO:0000256" key="4">
    <source>
        <dbReference type="ARBA" id="ARBA00022741"/>
    </source>
</evidence>
<keyword evidence="7" id="KW-0143">Chaperone</keyword>
<dbReference type="InterPro" id="IPR029048">
    <property type="entry name" value="HSP70_C_sf"/>
</dbReference>
<dbReference type="InterPro" id="IPR018181">
    <property type="entry name" value="Heat_shock_70_CS"/>
</dbReference>
<dbReference type="EMBL" id="OC925860">
    <property type="protein sequence ID" value="CAD7656391.1"/>
    <property type="molecule type" value="Genomic_DNA"/>
</dbReference>
<dbReference type="EMBL" id="CAJPVJ010011035">
    <property type="protein sequence ID" value="CAG2173578.1"/>
    <property type="molecule type" value="Genomic_DNA"/>
</dbReference>
<comment type="subcellular location">
    <subcellularLocation>
        <location evidence="1">Endoplasmic reticulum lumen</location>
    </subcellularLocation>
</comment>